<dbReference type="Proteomes" id="UP000182987">
    <property type="component" value="Chromosome"/>
</dbReference>
<sequence length="163" mass="18797">MGVQPLDPQGFSTHRINRLRHDFDKHPLFQLPELARLAKELMPREQCRFVKPGMTQASAFRHDARHPDGRDIDEVFARIEETGSWIALYNVEAIPRYRALLESIIDGVRSTIEREQPGIFQRHGFHLHLGATLGDAIPHRSRKQFLAPTAWPESIERLGTFRS</sequence>
<name>A0A1L3EXH9_9GAMM</name>
<dbReference type="KEGG" id="lrz:BJI69_18655"/>
<proteinExistence type="predicted"/>
<protein>
    <submittedName>
        <fullName evidence="1">Uncharacterized protein</fullName>
    </submittedName>
</protein>
<evidence type="ECO:0000313" key="1">
    <source>
        <dbReference type="EMBL" id="APG05720.1"/>
    </source>
</evidence>
<organism evidence="1 2">
    <name type="scientific">Luteibacter rhizovicinus DSM 16549</name>
    <dbReference type="NCBI Taxonomy" id="1440763"/>
    <lineage>
        <taxon>Bacteria</taxon>
        <taxon>Pseudomonadati</taxon>
        <taxon>Pseudomonadota</taxon>
        <taxon>Gammaproteobacteria</taxon>
        <taxon>Lysobacterales</taxon>
        <taxon>Rhodanobacteraceae</taxon>
        <taxon>Luteibacter</taxon>
    </lineage>
</organism>
<reference evidence="2" key="1">
    <citation type="submission" date="2016-09" db="EMBL/GenBank/DDBJ databases">
        <authorList>
            <person name="Lysoe E."/>
        </authorList>
    </citation>
    <scope>NUCLEOTIDE SEQUENCE [LARGE SCALE GENOMIC DNA]</scope>
    <source>
        <strain evidence="2">LJ96T</strain>
    </source>
</reference>
<keyword evidence="2" id="KW-1185">Reference proteome</keyword>
<accession>A0A1L3EXH9</accession>
<evidence type="ECO:0000313" key="2">
    <source>
        <dbReference type="Proteomes" id="UP000182987"/>
    </source>
</evidence>
<dbReference type="STRING" id="1440763.BJI69_18655"/>
<gene>
    <name evidence="1" type="ORF">BJI69_18655</name>
</gene>
<dbReference type="EMBL" id="CP017480">
    <property type="protein sequence ID" value="APG05720.1"/>
    <property type="molecule type" value="Genomic_DNA"/>
</dbReference>
<dbReference type="RefSeq" id="WP_052767327.1">
    <property type="nucleotide sequence ID" value="NZ_JPLB01000063.1"/>
</dbReference>
<dbReference type="AlphaFoldDB" id="A0A1L3EXH9"/>